<accession>A0ABR3Z1A5</accession>
<comment type="caution">
    <text evidence="2">The sequence shown here is derived from an EMBL/GenBank/DDBJ whole genome shotgun (WGS) entry which is preliminary data.</text>
</comment>
<dbReference type="EMBL" id="JAWCUI010000033">
    <property type="protein sequence ID" value="KAL1894415.1"/>
    <property type="molecule type" value="Genomic_DNA"/>
</dbReference>
<evidence type="ECO:0000313" key="3">
    <source>
        <dbReference type="Proteomes" id="UP001583186"/>
    </source>
</evidence>
<dbReference type="Proteomes" id="UP001583186">
    <property type="component" value="Unassembled WGS sequence"/>
</dbReference>
<organism evidence="2 3">
    <name type="scientific">Sporothrix stenoceras</name>
    <dbReference type="NCBI Taxonomy" id="5173"/>
    <lineage>
        <taxon>Eukaryota</taxon>
        <taxon>Fungi</taxon>
        <taxon>Dikarya</taxon>
        <taxon>Ascomycota</taxon>
        <taxon>Pezizomycotina</taxon>
        <taxon>Sordariomycetes</taxon>
        <taxon>Sordariomycetidae</taxon>
        <taxon>Ophiostomatales</taxon>
        <taxon>Ophiostomataceae</taxon>
        <taxon>Sporothrix</taxon>
    </lineage>
</organism>
<reference evidence="2 3" key="1">
    <citation type="journal article" date="2024" name="IMA Fungus">
        <title>IMA Genome - F19 : A genome assembly and annotation guide to empower mycologists, including annotated draft genome sequences of Ceratocystis pirilliformis, Diaporthe australafricana, Fusarium ophioides, Paecilomyces lecythidis, and Sporothrix stenoceras.</title>
        <authorList>
            <person name="Aylward J."/>
            <person name="Wilson A.M."/>
            <person name="Visagie C.M."/>
            <person name="Spraker J."/>
            <person name="Barnes I."/>
            <person name="Buitendag C."/>
            <person name="Ceriani C."/>
            <person name="Del Mar Angel L."/>
            <person name="du Plessis D."/>
            <person name="Fuchs T."/>
            <person name="Gasser K."/>
            <person name="Kramer D."/>
            <person name="Li W."/>
            <person name="Munsamy K."/>
            <person name="Piso A."/>
            <person name="Price J.L."/>
            <person name="Sonnekus B."/>
            <person name="Thomas C."/>
            <person name="van der Nest A."/>
            <person name="van Dijk A."/>
            <person name="van Heerden A."/>
            <person name="van Vuuren N."/>
            <person name="Yilmaz N."/>
            <person name="Duong T.A."/>
            <person name="van der Merwe N.A."/>
            <person name="Wingfield M.J."/>
            <person name="Wingfield B.D."/>
        </authorList>
    </citation>
    <scope>NUCLEOTIDE SEQUENCE [LARGE SCALE GENOMIC DNA]</scope>
    <source>
        <strain evidence="2 3">CMW 5346</strain>
    </source>
</reference>
<feature type="compositionally biased region" description="Low complexity" evidence="1">
    <location>
        <begin position="55"/>
        <end position="69"/>
    </location>
</feature>
<feature type="compositionally biased region" description="Low complexity" evidence="1">
    <location>
        <begin position="93"/>
        <end position="106"/>
    </location>
</feature>
<feature type="region of interest" description="Disordered" evidence="1">
    <location>
        <begin position="55"/>
        <end position="199"/>
    </location>
</feature>
<proteinExistence type="predicted"/>
<evidence type="ECO:0000256" key="1">
    <source>
        <dbReference type="SAM" id="MobiDB-lite"/>
    </source>
</evidence>
<dbReference type="PRINTS" id="PR01217">
    <property type="entry name" value="PRICHEXTENSN"/>
</dbReference>
<evidence type="ECO:0000313" key="2">
    <source>
        <dbReference type="EMBL" id="KAL1894415.1"/>
    </source>
</evidence>
<name>A0ABR3Z1A5_9PEZI</name>
<feature type="compositionally biased region" description="Polar residues" evidence="1">
    <location>
        <begin position="80"/>
        <end position="90"/>
    </location>
</feature>
<feature type="region of interest" description="Disordered" evidence="1">
    <location>
        <begin position="1"/>
        <end position="21"/>
    </location>
</feature>
<sequence length="199" mass="20219">MSSNNSPESKRRVSFSIQGGHPVVPVVPLALAPATSSAPTVTSSPVAAATTAVTLASSSPVLSSPVRTPASSPLDKDKGSGSSKTITPTKASPGAATPTKGTPTKGTPKETKVPVPAVPGTLQPPTPQKPTTEALRGALQEVLGNNSWGKNKECLKKSPPPRRVPNEISPISTAATVAPIPIRSPLPTKPKTPTKSPKQ</sequence>
<gene>
    <name evidence="2" type="ORF">Sste5346_005917</name>
</gene>
<protein>
    <submittedName>
        <fullName evidence="2">Uncharacterized protein</fullName>
    </submittedName>
</protein>
<keyword evidence="3" id="KW-1185">Reference proteome</keyword>